<dbReference type="CDD" id="cd15489">
    <property type="entry name" value="PHD_SF"/>
    <property type="match status" value="1"/>
</dbReference>
<dbReference type="PROSITE" id="PS50016">
    <property type="entry name" value="ZF_PHD_2"/>
    <property type="match status" value="1"/>
</dbReference>
<dbReference type="AlphaFoldDB" id="A0AAN8HYW9"/>
<dbReference type="PANTHER" id="PTHR34718:SF2">
    <property type="entry name" value="PHD-TYPE DOMAIN-CONTAINING PROTEIN"/>
    <property type="match status" value="1"/>
</dbReference>
<comment type="similarity">
    <text evidence="1">Belongs to the peptidase C48 family.</text>
</comment>
<dbReference type="Gene3D" id="3.40.395.10">
    <property type="entry name" value="Adenoviral Proteinase, Chain A"/>
    <property type="match status" value="1"/>
</dbReference>
<dbReference type="GO" id="GO:0008270">
    <property type="term" value="F:zinc ion binding"/>
    <property type="evidence" value="ECO:0007669"/>
    <property type="project" value="UniProtKB-KW"/>
</dbReference>
<evidence type="ECO:0000256" key="5">
    <source>
        <dbReference type="ARBA" id="ARBA00022801"/>
    </source>
</evidence>
<dbReference type="Pfam" id="PF02902">
    <property type="entry name" value="Peptidase_C48"/>
    <property type="match status" value="1"/>
</dbReference>
<evidence type="ECO:0000313" key="10">
    <source>
        <dbReference type="Proteomes" id="UP001331515"/>
    </source>
</evidence>
<dbReference type="InterPro" id="IPR011011">
    <property type="entry name" value="Znf_FYVE_PHD"/>
</dbReference>
<name>A0AAN8HYW9_CHAGU</name>
<feature type="domain" description="PHD-type" evidence="8">
    <location>
        <begin position="160"/>
        <end position="214"/>
    </location>
</feature>
<evidence type="ECO:0000313" key="9">
    <source>
        <dbReference type="EMBL" id="KAK5928554.1"/>
    </source>
</evidence>
<accession>A0AAN8HYW9</accession>
<dbReference type="InterPro" id="IPR038765">
    <property type="entry name" value="Papain-like_cys_pep_sf"/>
</dbReference>
<dbReference type="PANTHER" id="PTHR34718">
    <property type="entry name" value="PHD-TYPE DOMAIN-CONTAINING PROTEIN"/>
    <property type="match status" value="1"/>
</dbReference>
<dbReference type="Proteomes" id="UP001331515">
    <property type="component" value="Unassembled WGS sequence"/>
</dbReference>
<keyword evidence="5" id="KW-0378">Hydrolase</keyword>
<sequence length="216" mass="24352">MLKDQFPQMKGLQDPVLGTKLHFEIAHGSFVQVLHDGSLHWVTVGNLFSRDNTVELYDSLYSSVPMSIKMQIASIIMTNERSVHVTIQKFQRQQGGVDCGLFAIAAATDLCNRRDPSTSNYKQTEMRSHLLQAVKYAVLLPFPSESVTVKSKTVKAVQVPLWCSCRLPDNGEDKMAECGGCDDYYHKTCASIPREVFQNNQKAKEWRCRDCVDTSQ</sequence>
<keyword evidence="6" id="KW-0862">Zinc</keyword>
<evidence type="ECO:0000256" key="7">
    <source>
        <dbReference type="PROSITE-ProRule" id="PRU00146"/>
    </source>
</evidence>
<dbReference type="InterPro" id="IPR003653">
    <property type="entry name" value="Peptidase_C48_C"/>
</dbReference>
<keyword evidence="10" id="KW-1185">Reference proteome</keyword>
<dbReference type="GO" id="GO:0006508">
    <property type="term" value="P:proteolysis"/>
    <property type="evidence" value="ECO:0007669"/>
    <property type="project" value="UniProtKB-KW"/>
</dbReference>
<evidence type="ECO:0000256" key="2">
    <source>
        <dbReference type="ARBA" id="ARBA00022670"/>
    </source>
</evidence>
<dbReference type="GO" id="GO:0008234">
    <property type="term" value="F:cysteine-type peptidase activity"/>
    <property type="evidence" value="ECO:0007669"/>
    <property type="project" value="InterPro"/>
</dbReference>
<evidence type="ECO:0000256" key="4">
    <source>
        <dbReference type="ARBA" id="ARBA00022771"/>
    </source>
</evidence>
<keyword evidence="3" id="KW-0479">Metal-binding</keyword>
<proteinExistence type="inferred from homology"/>
<dbReference type="Pfam" id="PF00628">
    <property type="entry name" value="PHD"/>
    <property type="match status" value="1"/>
</dbReference>
<gene>
    <name evidence="9" type="ORF">CgunFtcFv8_013608</name>
</gene>
<dbReference type="SMART" id="SM00249">
    <property type="entry name" value="PHD"/>
    <property type="match status" value="1"/>
</dbReference>
<comment type="caution">
    <text evidence="9">The sequence shown here is derived from an EMBL/GenBank/DDBJ whole genome shotgun (WGS) entry which is preliminary data.</text>
</comment>
<dbReference type="EMBL" id="JAURVH010001518">
    <property type="protein sequence ID" value="KAK5928554.1"/>
    <property type="molecule type" value="Genomic_DNA"/>
</dbReference>
<evidence type="ECO:0000256" key="3">
    <source>
        <dbReference type="ARBA" id="ARBA00022723"/>
    </source>
</evidence>
<organism evidence="9 10">
    <name type="scientific">Champsocephalus gunnari</name>
    <name type="common">Mackerel icefish</name>
    <dbReference type="NCBI Taxonomy" id="52237"/>
    <lineage>
        <taxon>Eukaryota</taxon>
        <taxon>Metazoa</taxon>
        <taxon>Chordata</taxon>
        <taxon>Craniata</taxon>
        <taxon>Vertebrata</taxon>
        <taxon>Euteleostomi</taxon>
        <taxon>Actinopterygii</taxon>
        <taxon>Neopterygii</taxon>
        <taxon>Teleostei</taxon>
        <taxon>Neoteleostei</taxon>
        <taxon>Acanthomorphata</taxon>
        <taxon>Eupercaria</taxon>
        <taxon>Perciformes</taxon>
        <taxon>Notothenioidei</taxon>
        <taxon>Channichthyidae</taxon>
        <taxon>Champsocephalus</taxon>
    </lineage>
</organism>
<dbReference type="InterPro" id="IPR019787">
    <property type="entry name" value="Znf_PHD-finger"/>
</dbReference>
<dbReference type="SUPFAM" id="SSF57903">
    <property type="entry name" value="FYVE/PHD zinc finger"/>
    <property type="match status" value="1"/>
</dbReference>
<keyword evidence="4 7" id="KW-0863">Zinc-finger</keyword>
<dbReference type="Gene3D" id="3.30.40.10">
    <property type="entry name" value="Zinc/RING finger domain, C3HC4 (zinc finger)"/>
    <property type="match status" value="1"/>
</dbReference>
<evidence type="ECO:0000256" key="1">
    <source>
        <dbReference type="ARBA" id="ARBA00005234"/>
    </source>
</evidence>
<protein>
    <recommendedName>
        <fullName evidence="8">PHD-type domain-containing protein</fullName>
    </recommendedName>
</protein>
<dbReference type="SUPFAM" id="SSF54001">
    <property type="entry name" value="Cysteine proteinases"/>
    <property type="match status" value="1"/>
</dbReference>
<reference evidence="9 10" key="1">
    <citation type="journal article" date="2023" name="Mol. Biol. Evol.">
        <title>Genomics of Secondarily Temperate Adaptation in the Only Non-Antarctic Icefish.</title>
        <authorList>
            <person name="Rivera-Colon A.G."/>
            <person name="Rayamajhi N."/>
            <person name="Minhas B.F."/>
            <person name="Madrigal G."/>
            <person name="Bilyk K.T."/>
            <person name="Yoon V."/>
            <person name="Hune M."/>
            <person name="Gregory S."/>
            <person name="Cheng C.H.C."/>
            <person name="Catchen J.M."/>
        </authorList>
    </citation>
    <scope>NUCLEOTIDE SEQUENCE [LARGE SCALE GENOMIC DNA]</scope>
    <source>
        <tissue evidence="9">White muscle</tissue>
    </source>
</reference>
<dbReference type="InterPro" id="IPR013083">
    <property type="entry name" value="Znf_RING/FYVE/PHD"/>
</dbReference>
<evidence type="ECO:0000259" key="8">
    <source>
        <dbReference type="PROSITE" id="PS50016"/>
    </source>
</evidence>
<keyword evidence="2" id="KW-0645">Protease</keyword>
<dbReference type="InterPro" id="IPR001965">
    <property type="entry name" value="Znf_PHD"/>
</dbReference>
<evidence type="ECO:0000256" key="6">
    <source>
        <dbReference type="ARBA" id="ARBA00022833"/>
    </source>
</evidence>